<evidence type="ECO:0000256" key="1">
    <source>
        <dbReference type="SAM" id="MobiDB-lite"/>
    </source>
</evidence>
<proteinExistence type="predicted"/>
<dbReference type="AlphaFoldDB" id="A0A167FGV5"/>
<dbReference type="GO" id="GO:0016538">
    <property type="term" value="F:cyclin-dependent protein serine/threonine kinase regulator activity"/>
    <property type="evidence" value="ECO:0007669"/>
    <property type="project" value="TreeGrafter"/>
</dbReference>
<organism evidence="2 3">
    <name type="scientific">Sugiyamaella lignohabitans</name>
    <dbReference type="NCBI Taxonomy" id="796027"/>
    <lineage>
        <taxon>Eukaryota</taxon>
        <taxon>Fungi</taxon>
        <taxon>Dikarya</taxon>
        <taxon>Ascomycota</taxon>
        <taxon>Saccharomycotina</taxon>
        <taxon>Dipodascomycetes</taxon>
        <taxon>Dipodascales</taxon>
        <taxon>Trichomonascaceae</taxon>
        <taxon>Sugiyamaella</taxon>
    </lineage>
</organism>
<feature type="region of interest" description="Disordered" evidence="1">
    <location>
        <begin position="146"/>
        <end position="167"/>
    </location>
</feature>
<sequence>MVLYHSPPRAFEGFPQMYEEGVINPTLGYHKDDYRQHNPHSLLPPTSYYPSPAGKSAVSGVSTGMIPDTYAAAAAPVHGPVTTSALPMPVLPSVPSIVSSAGISNAAVTATAPVSASSISGSASSIGSGSSDGSVTSASSYGASSTAASNPTSSATANSTCSSSPAKKNKSIYYNNVANIVCLLWFNDINLLMKCLNEAQVSNSYANCKTCEFSSHSIPTSAFKQFIANVITRTQLPPTAVSLALLYILRLKRYAPVSIVGSANSEYRVFSVALILTNKYLDDNTYTNKTWADITRLPLKELSAMEIEFLGNMRYSLHVDQAEWRAWQRQLKVWLNIHYWVSDNVNNAAAAAAAAAVAAAASNFNNANSCGMAAAAAASAISTANNNANAFTKGSPGFLGTKAHSSNNGIAASASASTSPVTGLPTPKSSNLTYLSLVSPPLRGVINGPSLPSSVSQFQLHESYAPNTHQHQSYQPSPTRAGAGVVSRYVPSPVAVAPNVHTTSSALPTPPLLMPNGTAPMSSRKRMYMDDVQTSSSHEYPSVKRQAVVNGNGFSSYTTHQPPAFRTLINSNMPSFNPSSQTNTPQPPKPLQSAPIYYVISQRKTFSPHYGYPQSNYLLPQQYQFELQHYTPHHQVPSPMATGSQFRPVVQFLSPTTASSSSASSYWRTPTANYNRYQQQFSSPPPNY</sequence>
<name>A0A167FGV5_9ASCO</name>
<dbReference type="EMBL" id="CP014503">
    <property type="protein sequence ID" value="ANB15282.1"/>
    <property type="molecule type" value="Genomic_DNA"/>
</dbReference>
<dbReference type="Gene3D" id="1.10.472.10">
    <property type="entry name" value="Cyclin-like"/>
    <property type="match status" value="1"/>
</dbReference>
<dbReference type="GO" id="GO:0019901">
    <property type="term" value="F:protein kinase binding"/>
    <property type="evidence" value="ECO:0007669"/>
    <property type="project" value="InterPro"/>
</dbReference>
<dbReference type="KEGG" id="slb:AWJ20_2908"/>
<dbReference type="Pfam" id="PF08613">
    <property type="entry name" value="Cyclin"/>
    <property type="match status" value="1"/>
</dbReference>
<dbReference type="CDD" id="cd20557">
    <property type="entry name" value="CYCLIN_ScPCL1-like"/>
    <property type="match status" value="1"/>
</dbReference>
<dbReference type="PANTHER" id="PTHR15615">
    <property type="match status" value="1"/>
</dbReference>
<evidence type="ECO:0008006" key="4">
    <source>
        <dbReference type="Google" id="ProtNLM"/>
    </source>
</evidence>
<evidence type="ECO:0000313" key="2">
    <source>
        <dbReference type="EMBL" id="ANB15282.1"/>
    </source>
</evidence>
<gene>
    <name evidence="2" type="ORF">AWJ20_2908</name>
</gene>
<dbReference type="OrthoDB" id="286814at2759"/>
<dbReference type="GO" id="GO:0000307">
    <property type="term" value="C:cyclin-dependent protein kinase holoenzyme complex"/>
    <property type="evidence" value="ECO:0007669"/>
    <property type="project" value="TreeGrafter"/>
</dbReference>
<keyword evidence="3" id="KW-1185">Reference proteome</keyword>
<dbReference type="Proteomes" id="UP000189580">
    <property type="component" value="Chromosome b"/>
</dbReference>
<dbReference type="GO" id="GO:0005634">
    <property type="term" value="C:nucleus"/>
    <property type="evidence" value="ECO:0007669"/>
    <property type="project" value="TreeGrafter"/>
</dbReference>
<dbReference type="GeneID" id="30034871"/>
<accession>A0A167FGV5</accession>
<protein>
    <recommendedName>
        <fullName evidence="4">Clg1p</fullName>
    </recommendedName>
</protein>
<dbReference type="SUPFAM" id="SSF47954">
    <property type="entry name" value="Cyclin-like"/>
    <property type="match status" value="1"/>
</dbReference>
<dbReference type="InterPro" id="IPR013922">
    <property type="entry name" value="Cyclin_PHO80-like"/>
</dbReference>
<dbReference type="RefSeq" id="XP_018737759.1">
    <property type="nucleotide sequence ID" value="XM_018879885.1"/>
</dbReference>
<dbReference type="PANTHER" id="PTHR15615:SF120">
    <property type="entry name" value="CYCLIN N-TERMINAL DOMAIN-CONTAINING PROTEIN"/>
    <property type="match status" value="1"/>
</dbReference>
<reference evidence="2 3" key="1">
    <citation type="submission" date="2016-02" db="EMBL/GenBank/DDBJ databases">
        <title>Complete genome sequence and transcriptome regulation of the pentose utilising yeast Sugiyamaella lignohabitans.</title>
        <authorList>
            <person name="Bellasio M."/>
            <person name="Peymann A."/>
            <person name="Valli M."/>
            <person name="Sipitzky M."/>
            <person name="Graf A."/>
            <person name="Sauer M."/>
            <person name="Marx H."/>
            <person name="Mattanovich D."/>
        </authorList>
    </citation>
    <scope>NUCLEOTIDE SEQUENCE [LARGE SCALE GENOMIC DNA]</scope>
    <source>
        <strain evidence="2 3">CBS 10342</strain>
    </source>
</reference>
<feature type="compositionally biased region" description="Low complexity" evidence="1">
    <location>
        <begin position="146"/>
        <end position="166"/>
    </location>
</feature>
<evidence type="ECO:0000313" key="3">
    <source>
        <dbReference type="Proteomes" id="UP000189580"/>
    </source>
</evidence>
<dbReference type="InterPro" id="IPR036915">
    <property type="entry name" value="Cyclin-like_sf"/>
</dbReference>